<dbReference type="InterPro" id="IPR017853">
    <property type="entry name" value="GH"/>
</dbReference>
<keyword evidence="5" id="KW-1185">Reference proteome</keyword>
<dbReference type="Gene3D" id="2.60.40.10">
    <property type="entry name" value="Immunoglobulins"/>
    <property type="match status" value="1"/>
</dbReference>
<evidence type="ECO:0000256" key="1">
    <source>
        <dbReference type="ARBA" id="ARBA00022801"/>
    </source>
</evidence>
<comment type="caution">
    <text evidence="4">The sequence shown here is derived from an EMBL/GenBank/DDBJ whole genome shotgun (WGS) entry which is preliminary data.</text>
</comment>
<dbReference type="GO" id="GO:0016798">
    <property type="term" value="F:hydrolase activity, acting on glycosyl bonds"/>
    <property type="evidence" value="ECO:0007669"/>
    <property type="project" value="UniProtKB-KW"/>
</dbReference>
<dbReference type="CDD" id="cd11340">
    <property type="entry name" value="AmyAc_bac_CMD_like_3"/>
    <property type="match status" value="1"/>
</dbReference>
<gene>
    <name evidence="4" type="ORF">L2672_07980</name>
</gene>
<reference evidence="4" key="1">
    <citation type="submission" date="2022-01" db="EMBL/GenBank/DDBJ databases">
        <title>Whole genome-based taxonomy of the Shewanellaceae.</title>
        <authorList>
            <person name="Martin-Rodriguez A.J."/>
        </authorList>
    </citation>
    <scope>NUCLEOTIDE SEQUENCE</scope>
    <source>
        <strain evidence="4">DSM 16422</strain>
    </source>
</reference>
<dbReference type="SUPFAM" id="SSF51445">
    <property type="entry name" value="(Trans)glycosidases"/>
    <property type="match status" value="1"/>
</dbReference>
<organism evidence="4 5">
    <name type="scientific">Shewanella gaetbuli</name>
    <dbReference type="NCBI Taxonomy" id="220752"/>
    <lineage>
        <taxon>Bacteria</taxon>
        <taxon>Pseudomonadati</taxon>
        <taxon>Pseudomonadota</taxon>
        <taxon>Gammaproteobacteria</taxon>
        <taxon>Alteromonadales</taxon>
        <taxon>Shewanellaceae</taxon>
        <taxon>Shewanella</taxon>
    </lineage>
</organism>
<dbReference type="InterPro" id="IPR014756">
    <property type="entry name" value="Ig_E-set"/>
</dbReference>
<evidence type="ECO:0000259" key="3">
    <source>
        <dbReference type="SMART" id="SM00642"/>
    </source>
</evidence>
<dbReference type="AlphaFoldDB" id="A0A9X2CLD5"/>
<dbReference type="InterPro" id="IPR006047">
    <property type="entry name" value="GH13_cat_dom"/>
</dbReference>
<dbReference type="InterPro" id="IPR019492">
    <property type="entry name" value="Cyclo-malto-dextrinase_C"/>
</dbReference>
<dbReference type="Gene3D" id="3.20.20.80">
    <property type="entry name" value="Glycosidases"/>
    <property type="match status" value="1"/>
</dbReference>
<dbReference type="PANTHER" id="PTHR10357">
    <property type="entry name" value="ALPHA-AMYLASE FAMILY MEMBER"/>
    <property type="match status" value="1"/>
</dbReference>
<dbReference type="Pfam" id="PF10438">
    <property type="entry name" value="Cyc-maltodext_C"/>
    <property type="match status" value="1"/>
</dbReference>
<dbReference type="SUPFAM" id="SSF51011">
    <property type="entry name" value="Glycosyl hydrolase domain"/>
    <property type="match status" value="1"/>
</dbReference>
<dbReference type="InterPro" id="IPR013780">
    <property type="entry name" value="Glyco_hydro_b"/>
</dbReference>
<keyword evidence="1 4" id="KW-0378">Hydrolase</keyword>
<sequence length="611" mass="69474">MSANAVNLTAEPQFWWAGMHNSQLQILVYGQGIRDQKVTLTNANNIKLVSVEQTDSQNHLFINLDLAQASPQTIKLNFTQANGQTSQIDYQIKPRDTGSSDRQGFSNKDVIYLITPDRFVNGDTSNDNHPDMLETVDRANDGGRHGGDIMGIRKALPYLQDLGVTQLWINPLLENNQQHYSYHGYSTTNFYKIDPRFGSNEEYKALVDEAKNYGIGIIKDVIVNHFGSGHQWMADFPSSTWVNGQQAWQQNPKDILFTTHRRTTVQDPYTSNIDTKEFAQGWFTDTMPDMNQVDPLMATYLIQNSIWWIEYAGLSGIREDTYSYANKTFLTHWSKAIMDEYPNFNIVGEEWTSNPITVSYWQAGKQNNDGYVSYTPSMMDFPLYETLISSLTEKEKMGSGLINLYEMLANDVVYADPTQLVLFEGNHDTNRLYSLLNEDLALYKMAMAYVLTSNRIPQIFYGTEVLMTSPTKDRNDGAVRADFPGGWPNDQVNVFNQQGVTKRQKQALAFTKSLLNFRKTSTAITEGALTHYVPKDGVYVQFRQSDNQQLMVIYNKNDQPKELDLNRFKQSLANGTNINTKAVDVITSAEYQLKDTLNLKQKGVLILNISQ</sequence>
<feature type="domain" description="Glycosyl hydrolase family 13 catalytic" evidence="3">
    <location>
        <begin position="113"/>
        <end position="518"/>
    </location>
</feature>
<dbReference type="Pfam" id="PF09087">
    <property type="entry name" value="Cyc-maltodext_N"/>
    <property type="match status" value="1"/>
</dbReference>
<dbReference type="InterPro" id="IPR015171">
    <property type="entry name" value="Cyc-maltodext_N"/>
</dbReference>
<proteinExistence type="predicted"/>
<dbReference type="InterPro" id="IPR013783">
    <property type="entry name" value="Ig-like_fold"/>
</dbReference>
<protein>
    <submittedName>
        <fullName evidence="4">Glycoside hydrolase family 13 protein</fullName>
    </submittedName>
</protein>
<evidence type="ECO:0000313" key="4">
    <source>
        <dbReference type="EMBL" id="MCL1142624.1"/>
    </source>
</evidence>
<name>A0A9X2CLD5_9GAMM</name>
<dbReference type="Pfam" id="PF00128">
    <property type="entry name" value="Alpha-amylase"/>
    <property type="match status" value="1"/>
</dbReference>
<accession>A0A9X2CLD5</accession>
<dbReference type="SUPFAM" id="SSF81296">
    <property type="entry name" value="E set domains"/>
    <property type="match status" value="1"/>
</dbReference>
<keyword evidence="2" id="KW-0326">Glycosidase</keyword>
<dbReference type="EMBL" id="JAKIKP010000004">
    <property type="protein sequence ID" value="MCL1142624.1"/>
    <property type="molecule type" value="Genomic_DNA"/>
</dbReference>
<dbReference type="SMART" id="SM00642">
    <property type="entry name" value="Aamy"/>
    <property type="match status" value="1"/>
</dbReference>
<evidence type="ECO:0000313" key="5">
    <source>
        <dbReference type="Proteomes" id="UP001139333"/>
    </source>
</evidence>
<dbReference type="PANTHER" id="PTHR10357:SF210">
    <property type="entry name" value="MALTODEXTRIN GLUCOSIDASE"/>
    <property type="match status" value="1"/>
</dbReference>
<evidence type="ECO:0000256" key="2">
    <source>
        <dbReference type="ARBA" id="ARBA00023295"/>
    </source>
</evidence>
<dbReference type="Proteomes" id="UP001139333">
    <property type="component" value="Unassembled WGS sequence"/>
</dbReference>
<dbReference type="Gene3D" id="2.60.40.1180">
    <property type="entry name" value="Golgi alpha-mannosidase II"/>
    <property type="match status" value="1"/>
</dbReference>
<dbReference type="GO" id="GO:0005975">
    <property type="term" value="P:carbohydrate metabolic process"/>
    <property type="evidence" value="ECO:0007669"/>
    <property type="project" value="InterPro"/>
</dbReference>